<evidence type="ECO:0000259" key="1">
    <source>
        <dbReference type="PROSITE" id="PS50404"/>
    </source>
</evidence>
<dbReference type="PROSITE" id="PS50404">
    <property type="entry name" value="GST_NTER"/>
    <property type="match status" value="1"/>
</dbReference>
<protein>
    <submittedName>
        <fullName evidence="3">Glutathione S-transferase family protein</fullName>
    </submittedName>
</protein>
<reference evidence="3 4" key="1">
    <citation type="submission" date="2020-07" db="EMBL/GenBank/DDBJ databases">
        <title>Halieaceae bacterium, F7430, whole genome shotgun sequencing project.</title>
        <authorList>
            <person name="Jiang S."/>
            <person name="Liu Z.W."/>
            <person name="Du Z.J."/>
        </authorList>
    </citation>
    <scope>NUCLEOTIDE SEQUENCE [LARGE SCALE GENOMIC DNA]</scope>
    <source>
        <strain evidence="3 4">F7430</strain>
    </source>
</reference>
<dbReference type="AlphaFoldDB" id="A0A7W2YK52"/>
<feature type="domain" description="GST N-terminal" evidence="1">
    <location>
        <begin position="1"/>
        <end position="81"/>
    </location>
</feature>
<dbReference type="Gene3D" id="1.20.1050.10">
    <property type="match status" value="1"/>
</dbReference>
<dbReference type="EMBL" id="JACFXU010000014">
    <property type="protein sequence ID" value="MBA6413314.1"/>
    <property type="molecule type" value="Genomic_DNA"/>
</dbReference>
<dbReference type="PANTHER" id="PTHR44051:SF8">
    <property type="entry name" value="GLUTATHIONE S-TRANSFERASE GSTA"/>
    <property type="match status" value="1"/>
</dbReference>
<dbReference type="SFLD" id="SFLDG00358">
    <property type="entry name" value="Main_(cytGST)"/>
    <property type="match status" value="1"/>
</dbReference>
<dbReference type="RefSeq" id="WP_182172301.1">
    <property type="nucleotide sequence ID" value="NZ_JACFXU010000014.1"/>
</dbReference>
<feature type="domain" description="GST C-terminal" evidence="2">
    <location>
        <begin position="86"/>
        <end position="208"/>
    </location>
</feature>
<dbReference type="Pfam" id="PF13410">
    <property type="entry name" value="GST_C_2"/>
    <property type="match status" value="1"/>
</dbReference>
<dbReference type="Proteomes" id="UP000539350">
    <property type="component" value="Unassembled WGS sequence"/>
</dbReference>
<keyword evidence="3" id="KW-0808">Transferase</keyword>
<dbReference type="SUPFAM" id="SSF52833">
    <property type="entry name" value="Thioredoxin-like"/>
    <property type="match status" value="1"/>
</dbReference>
<dbReference type="SUPFAM" id="SSF47616">
    <property type="entry name" value="GST C-terminal domain-like"/>
    <property type="match status" value="1"/>
</dbReference>
<dbReference type="PANTHER" id="PTHR44051">
    <property type="entry name" value="GLUTATHIONE S-TRANSFERASE-RELATED"/>
    <property type="match status" value="1"/>
</dbReference>
<comment type="caution">
    <text evidence="3">The sequence shown here is derived from an EMBL/GenBank/DDBJ whole genome shotgun (WGS) entry which is preliminary data.</text>
</comment>
<proteinExistence type="predicted"/>
<accession>A0A7W2YK52</accession>
<dbReference type="PROSITE" id="PS50405">
    <property type="entry name" value="GST_CTER"/>
    <property type="match status" value="1"/>
</dbReference>
<name>A0A7W2YK52_9GAMM</name>
<organism evidence="3 4">
    <name type="scientific">Sediminihaliea albiluteola</name>
    <dbReference type="NCBI Taxonomy" id="2758564"/>
    <lineage>
        <taxon>Bacteria</taxon>
        <taxon>Pseudomonadati</taxon>
        <taxon>Pseudomonadota</taxon>
        <taxon>Gammaproteobacteria</taxon>
        <taxon>Cellvibrionales</taxon>
        <taxon>Halieaceae</taxon>
        <taxon>Sediminihaliea</taxon>
    </lineage>
</organism>
<evidence type="ECO:0000259" key="2">
    <source>
        <dbReference type="PROSITE" id="PS50405"/>
    </source>
</evidence>
<dbReference type="InterPro" id="IPR004045">
    <property type="entry name" value="Glutathione_S-Trfase_N"/>
</dbReference>
<dbReference type="Pfam" id="PF13409">
    <property type="entry name" value="GST_N_2"/>
    <property type="match status" value="1"/>
</dbReference>
<gene>
    <name evidence="3" type="ORF">H2508_09350</name>
</gene>
<dbReference type="InterPro" id="IPR036282">
    <property type="entry name" value="Glutathione-S-Trfase_C_sf"/>
</dbReference>
<dbReference type="InterPro" id="IPR010987">
    <property type="entry name" value="Glutathione-S-Trfase_C-like"/>
</dbReference>
<dbReference type="CDD" id="cd03051">
    <property type="entry name" value="GST_N_GTT2_like"/>
    <property type="match status" value="1"/>
</dbReference>
<dbReference type="InterPro" id="IPR034345">
    <property type="entry name" value="Gtt2-like_N"/>
</dbReference>
<dbReference type="SFLD" id="SFLDS00019">
    <property type="entry name" value="Glutathione_Transferase_(cytos"/>
    <property type="match status" value="1"/>
</dbReference>
<dbReference type="GO" id="GO:0016740">
    <property type="term" value="F:transferase activity"/>
    <property type="evidence" value="ECO:0007669"/>
    <property type="project" value="UniProtKB-KW"/>
</dbReference>
<keyword evidence="4" id="KW-1185">Reference proteome</keyword>
<dbReference type="InterPro" id="IPR036249">
    <property type="entry name" value="Thioredoxin-like_sf"/>
</dbReference>
<sequence length="208" mass="23257">MKLYTYDPAPNPRRLQIFIDYKGIELETLQVDMMAKAQLEPEFRAINPACTVPALVLDDGSVLSEVIGACVYLEELFPDKPLLGRSALERAQVISWDHQLFNTCFTAIAEILRNGKPAFADRALPGPLNIPQIPELVERGRLRLGAAWDSVDEALAQSPYLAGDQPSLADIDLLVVTEFAGWVKESVPERCRHIHDWLPRAQQALLKK</sequence>
<evidence type="ECO:0000313" key="3">
    <source>
        <dbReference type="EMBL" id="MBA6413314.1"/>
    </source>
</evidence>
<dbReference type="Gene3D" id="3.40.30.10">
    <property type="entry name" value="Glutaredoxin"/>
    <property type="match status" value="1"/>
</dbReference>
<evidence type="ECO:0000313" key="4">
    <source>
        <dbReference type="Proteomes" id="UP000539350"/>
    </source>
</evidence>
<dbReference type="InterPro" id="IPR040079">
    <property type="entry name" value="Glutathione_S-Trfase"/>
</dbReference>